<dbReference type="EMBL" id="JAFBEB010000005">
    <property type="protein sequence ID" value="MBM7590392.1"/>
    <property type="molecule type" value="Genomic_DNA"/>
</dbReference>
<evidence type="ECO:0000256" key="5">
    <source>
        <dbReference type="ARBA" id="ARBA00021825"/>
    </source>
</evidence>
<keyword evidence="20" id="KW-1185">Reference proteome</keyword>
<evidence type="ECO:0000256" key="9">
    <source>
        <dbReference type="ARBA" id="ARBA00022597"/>
    </source>
</evidence>
<dbReference type="GO" id="GO:0022872">
    <property type="term" value="F:protein-N(PI)-phosphohistidine-mannitol phosphotransferase system transmembrane transporter activity"/>
    <property type="evidence" value="ECO:0007669"/>
    <property type="project" value="InterPro"/>
</dbReference>
<keyword evidence="10" id="KW-0808">Transferase</keyword>
<keyword evidence="8" id="KW-0597">Phosphoprotein</keyword>
<proteinExistence type="predicted"/>
<sequence length="491" mass="52926">MTEKRNYQAKDGLSMANVTNVAHAKSPSTRARIQAFGGFLTNMVLPNIGAFIAWGILTALFIPTGWIPNENLAKIVSPAITYLLPLLLAITGGRMVAGQRGAVMGAIGAIGLIVGSEIPMFLGAMIIGPLGGWVIKKFDKMLENKVPAGFEMIVNNFSIGILGFFLMVFSFYFIGPVIESANNFVTSAIRALVDTGFLPLLSLINEPAKVLFLNNVIDQGIYYPLGMQETLNAGKSIYFMVASNPGPGLGLLLAYTLFGNKIARRTAPGAIIIHFFGGIHELYFPYVLMKPVTILAMIAGGMSGITIFRLFDVGLVAGPSPGSIFAYLALTPKGNFIGIILGVAVATAVSFIVTSIILKLSKQPDNEEEFTASVEKAQTMKAEGKQVMQASIHPLHSDKLAKVSFACDAGAGSSALGATTFRKRLQKKAIEGIEVKHFRIEDVPKDTDVIVVHKDLSDRARLAHPDKRVITIENYLDDPNLAQLLNEIEKR</sequence>
<feature type="transmembrane region" description="Helical" evidence="16">
    <location>
        <begin position="237"/>
        <end position="258"/>
    </location>
</feature>
<dbReference type="PROSITE" id="PS51104">
    <property type="entry name" value="PTS_EIIC_TYPE_2"/>
    <property type="match status" value="1"/>
</dbReference>
<evidence type="ECO:0000256" key="2">
    <source>
        <dbReference type="ARBA" id="ARBA00002434"/>
    </source>
</evidence>
<evidence type="ECO:0000256" key="15">
    <source>
        <dbReference type="ARBA" id="ARBA00033349"/>
    </source>
</evidence>
<feature type="transmembrane region" description="Helical" evidence="16">
    <location>
        <begin position="79"/>
        <end position="97"/>
    </location>
</feature>
<dbReference type="Pfam" id="PF02378">
    <property type="entry name" value="PTS_EIIC"/>
    <property type="match status" value="1"/>
</dbReference>
<organism evidence="19 20">
    <name type="scientific">Brevibacillus fulvus</name>
    <dbReference type="NCBI Taxonomy" id="1125967"/>
    <lineage>
        <taxon>Bacteria</taxon>
        <taxon>Bacillati</taxon>
        <taxon>Bacillota</taxon>
        <taxon>Bacilli</taxon>
        <taxon>Bacillales</taxon>
        <taxon>Paenibacillaceae</taxon>
        <taxon>Brevibacillus</taxon>
    </lineage>
</organism>
<dbReference type="GO" id="GO:0090563">
    <property type="term" value="F:protein-phosphocysteine-sugar phosphotransferase activity"/>
    <property type="evidence" value="ECO:0007669"/>
    <property type="project" value="TreeGrafter"/>
</dbReference>
<dbReference type="InterPro" id="IPR029503">
    <property type="entry name" value="PTS_EIIB_mannitol"/>
</dbReference>
<evidence type="ECO:0000313" key="19">
    <source>
        <dbReference type="EMBL" id="MBM7590392.1"/>
    </source>
</evidence>
<feature type="transmembrane region" description="Helical" evidence="16">
    <location>
        <begin position="109"/>
        <end position="133"/>
    </location>
</feature>
<comment type="caution">
    <text evidence="19">The sequence shown here is derived from an EMBL/GenBank/DDBJ whole genome shotgun (WGS) entry which is preliminary data.</text>
</comment>
<gene>
    <name evidence="19" type="ORF">JOD01_001996</name>
</gene>
<feature type="transmembrane region" description="Helical" evidence="16">
    <location>
        <begin position="336"/>
        <end position="358"/>
    </location>
</feature>
<dbReference type="Proteomes" id="UP000717624">
    <property type="component" value="Unassembled WGS sequence"/>
</dbReference>
<keyword evidence="13 16" id="KW-1133">Transmembrane helix</keyword>
<reference evidence="19" key="1">
    <citation type="submission" date="2021-01" db="EMBL/GenBank/DDBJ databases">
        <title>Genomic Encyclopedia of Type Strains, Phase IV (KMG-IV): sequencing the most valuable type-strain genomes for metagenomic binning, comparative biology and taxonomic classification.</title>
        <authorList>
            <person name="Goeker M."/>
        </authorList>
    </citation>
    <scope>NUCLEOTIDE SEQUENCE</scope>
    <source>
        <strain evidence="19">DSM 25523</strain>
    </source>
</reference>
<evidence type="ECO:0000256" key="7">
    <source>
        <dbReference type="ARBA" id="ARBA00022475"/>
    </source>
</evidence>
<dbReference type="PROSITE" id="PS51099">
    <property type="entry name" value="PTS_EIIB_TYPE_2"/>
    <property type="match status" value="1"/>
</dbReference>
<dbReference type="InterPro" id="IPR036095">
    <property type="entry name" value="PTS_EIIB-like_sf"/>
</dbReference>
<keyword evidence="9" id="KW-0762">Sugar transport</keyword>
<dbReference type="InterPro" id="IPR004718">
    <property type="entry name" value="PTS_IIC_mtl"/>
</dbReference>
<keyword evidence="12 16" id="KW-0812">Transmembrane</keyword>
<keyword evidence="6" id="KW-0813">Transport</keyword>
<evidence type="ECO:0000256" key="8">
    <source>
        <dbReference type="ARBA" id="ARBA00022553"/>
    </source>
</evidence>
<feature type="transmembrane region" description="Helical" evidence="16">
    <location>
        <begin position="48"/>
        <end position="67"/>
    </location>
</feature>
<evidence type="ECO:0000256" key="12">
    <source>
        <dbReference type="ARBA" id="ARBA00022692"/>
    </source>
</evidence>
<dbReference type="Gene3D" id="3.40.50.2300">
    <property type="match status" value="1"/>
</dbReference>
<protein>
    <recommendedName>
        <fullName evidence="5">PTS system mannitol-specific EIICB component</fullName>
        <ecNumber evidence="4">2.7.1.197</ecNumber>
    </recommendedName>
    <alternativeName>
        <fullName evidence="15">EIICB-Mtl</fullName>
    </alternativeName>
</protein>
<feature type="domain" description="PTS EIIC type-2" evidence="18">
    <location>
        <begin position="36"/>
        <end position="367"/>
    </location>
</feature>
<dbReference type="CDD" id="cd05567">
    <property type="entry name" value="PTS_IIB_mannitol"/>
    <property type="match status" value="1"/>
</dbReference>
<evidence type="ECO:0000256" key="16">
    <source>
        <dbReference type="SAM" id="Phobius"/>
    </source>
</evidence>
<evidence type="ECO:0000259" key="17">
    <source>
        <dbReference type="PROSITE" id="PS51099"/>
    </source>
</evidence>
<dbReference type="InterPro" id="IPR013011">
    <property type="entry name" value="PTS_EIIB_2"/>
</dbReference>
<dbReference type="SUPFAM" id="SSF52794">
    <property type="entry name" value="PTS system IIB component-like"/>
    <property type="match status" value="1"/>
</dbReference>
<dbReference type="InterPro" id="IPR003352">
    <property type="entry name" value="PTS_EIIC"/>
</dbReference>
<dbReference type="GO" id="GO:0005886">
    <property type="term" value="C:plasma membrane"/>
    <property type="evidence" value="ECO:0007669"/>
    <property type="project" value="UniProtKB-SubCell"/>
</dbReference>
<evidence type="ECO:0000256" key="6">
    <source>
        <dbReference type="ARBA" id="ARBA00022448"/>
    </source>
</evidence>
<feature type="domain" description="PTS EIIB type-2" evidence="17">
    <location>
        <begin position="401"/>
        <end position="491"/>
    </location>
</feature>
<keyword evidence="11" id="KW-0598">Phosphotransferase system</keyword>
<comment type="catalytic activity">
    <reaction evidence="1">
        <text>D-mannitol(out) + N(pros)-phospho-L-histidyl-[protein] = D-mannitol 1-phosphate(in) + L-histidyl-[protein]</text>
        <dbReference type="Rhea" id="RHEA:33363"/>
        <dbReference type="Rhea" id="RHEA-COMP:9745"/>
        <dbReference type="Rhea" id="RHEA-COMP:9746"/>
        <dbReference type="ChEBI" id="CHEBI:16899"/>
        <dbReference type="ChEBI" id="CHEBI:29979"/>
        <dbReference type="ChEBI" id="CHEBI:61381"/>
        <dbReference type="ChEBI" id="CHEBI:64837"/>
        <dbReference type="EC" id="2.7.1.197"/>
    </reaction>
</comment>
<dbReference type="EC" id="2.7.1.197" evidence="4"/>
<feature type="transmembrane region" description="Helical" evidence="16">
    <location>
        <begin position="153"/>
        <end position="174"/>
    </location>
</feature>
<dbReference type="GO" id="GO:0009401">
    <property type="term" value="P:phosphoenolpyruvate-dependent sugar phosphotransferase system"/>
    <property type="evidence" value="ECO:0007669"/>
    <property type="project" value="UniProtKB-KW"/>
</dbReference>
<dbReference type="PANTHER" id="PTHR30181">
    <property type="entry name" value="MANNITOL PERMEASE IIC COMPONENT"/>
    <property type="match status" value="1"/>
</dbReference>
<dbReference type="Pfam" id="PF02302">
    <property type="entry name" value="PTS_IIB"/>
    <property type="match status" value="1"/>
</dbReference>
<dbReference type="InterPro" id="IPR013014">
    <property type="entry name" value="PTS_EIIC_2"/>
</dbReference>
<evidence type="ECO:0000259" key="18">
    <source>
        <dbReference type="PROSITE" id="PS51104"/>
    </source>
</evidence>
<dbReference type="AlphaFoldDB" id="A0A938XUL6"/>
<evidence type="ECO:0000256" key="10">
    <source>
        <dbReference type="ARBA" id="ARBA00022679"/>
    </source>
</evidence>
<dbReference type="NCBIfam" id="NF011663">
    <property type="entry name" value="PRK15083.1"/>
    <property type="match status" value="1"/>
</dbReference>
<dbReference type="InterPro" id="IPR050893">
    <property type="entry name" value="Sugar_PTS"/>
</dbReference>
<evidence type="ECO:0000256" key="3">
    <source>
        <dbReference type="ARBA" id="ARBA00004651"/>
    </source>
</evidence>
<comment type="function">
    <text evidence="2">The phosphoenolpyruvate-dependent sugar phosphotransferase system (sugar PTS), a major carbohydrate active transport system, catalyzes the phosphorylation of incoming sugar substrates concomitantly with their translocation across the cell membrane. The enzyme II CmtAB PTS system is involved in D-mannitol transport.</text>
</comment>
<dbReference type="NCBIfam" id="TIGR00851">
    <property type="entry name" value="mtlA"/>
    <property type="match status" value="1"/>
</dbReference>
<evidence type="ECO:0000256" key="11">
    <source>
        <dbReference type="ARBA" id="ARBA00022683"/>
    </source>
</evidence>
<feature type="transmembrane region" description="Helical" evidence="16">
    <location>
        <begin position="270"/>
        <end position="289"/>
    </location>
</feature>
<keyword evidence="7" id="KW-1003">Cell membrane</keyword>
<evidence type="ECO:0000256" key="1">
    <source>
        <dbReference type="ARBA" id="ARBA00001655"/>
    </source>
</evidence>
<name>A0A938XUL6_9BACL</name>
<keyword evidence="14 16" id="KW-0472">Membrane</keyword>
<evidence type="ECO:0000256" key="14">
    <source>
        <dbReference type="ARBA" id="ARBA00023136"/>
    </source>
</evidence>
<comment type="subcellular location">
    <subcellularLocation>
        <location evidence="3">Cell membrane</location>
        <topology evidence="3">Multi-pass membrane protein</topology>
    </subcellularLocation>
</comment>
<evidence type="ECO:0000256" key="13">
    <source>
        <dbReference type="ARBA" id="ARBA00022989"/>
    </source>
</evidence>
<dbReference type="PANTHER" id="PTHR30181:SF2">
    <property type="entry name" value="PTS SYSTEM MANNITOL-SPECIFIC EIICBA COMPONENT"/>
    <property type="match status" value="1"/>
</dbReference>
<accession>A0A938XUL6</accession>
<dbReference type="InterPro" id="IPR003501">
    <property type="entry name" value="PTS_EIIB_2/3"/>
</dbReference>
<evidence type="ECO:0000256" key="4">
    <source>
        <dbReference type="ARBA" id="ARBA00011909"/>
    </source>
</evidence>
<evidence type="ECO:0000313" key="20">
    <source>
        <dbReference type="Proteomes" id="UP000717624"/>
    </source>
</evidence>